<dbReference type="EMBL" id="DXCV01000039">
    <property type="protein sequence ID" value="HIY88140.1"/>
    <property type="molecule type" value="Genomic_DNA"/>
</dbReference>
<protein>
    <submittedName>
        <fullName evidence="1">Uncharacterized protein</fullName>
    </submittedName>
</protein>
<dbReference type="AlphaFoldDB" id="A0A9D1ZGW6"/>
<evidence type="ECO:0000313" key="2">
    <source>
        <dbReference type="Proteomes" id="UP000886851"/>
    </source>
</evidence>
<comment type="caution">
    <text evidence="1">The sequence shown here is derived from an EMBL/GenBank/DDBJ whole genome shotgun (WGS) entry which is preliminary data.</text>
</comment>
<dbReference type="Proteomes" id="UP000886851">
    <property type="component" value="Unassembled WGS sequence"/>
</dbReference>
<reference evidence="1" key="2">
    <citation type="submission" date="2021-04" db="EMBL/GenBank/DDBJ databases">
        <authorList>
            <person name="Gilroy R."/>
        </authorList>
    </citation>
    <scope>NUCLEOTIDE SEQUENCE</scope>
    <source>
        <strain evidence="1">Gambia2-208</strain>
    </source>
</reference>
<proteinExistence type="predicted"/>
<organism evidence="1 2">
    <name type="scientific">Candidatus Bacteroides pullicola</name>
    <dbReference type="NCBI Taxonomy" id="2838475"/>
    <lineage>
        <taxon>Bacteria</taxon>
        <taxon>Pseudomonadati</taxon>
        <taxon>Bacteroidota</taxon>
        <taxon>Bacteroidia</taxon>
        <taxon>Bacteroidales</taxon>
        <taxon>Bacteroidaceae</taxon>
        <taxon>Bacteroides</taxon>
    </lineage>
</organism>
<accession>A0A9D1ZGW6</accession>
<evidence type="ECO:0000313" key="1">
    <source>
        <dbReference type="EMBL" id="HIY88140.1"/>
    </source>
</evidence>
<name>A0A9D1ZGW6_9BACE</name>
<reference evidence="1" key="1">
    <citation type="journal article" date="2021" name="PeerJ">
        <title>Extensive microbial diversity within the chicken gut microbiome revealed by metagenomics and culture.</title>
        <authorList>
            <person name="Gilroy R."/>
            <person name="Ravi A."/>
            <person name="Getino M."/>
            <person name="Pursley I."/>
            <person name="Horton D.L."/>
            <person name="Alikhan N.F."/>
            <person name="Baker D."/>
            <person name="Gharbi K."/>
            <person name="Hall N."/>
            <person name="Watson M."/>
            <person name="Adriaenssens E.M."/>
            <person name="Foster-Nyarko E."/>
            <person name="Jarju S."/>
            <person name="Secka A."/>
            <person name="Antonio M."/>
            <person name="Oren A."/>
            <person name="Chaudhuri R.R."/>
            <person name="La Ragione R."/>
            <person name="Hildebrand F."/>
            <person name="Pallen M.J."/>
        </authorList>
    </citation>
    <scope>NUCLEOTIDE SEQUENCE</scope>
    <source>
        <strain evidence="1">Gambia2-208</strain>
    </source>
</reference>
<gene>
    <name evidence="1" type="ORF">H9824_05490</name>
</gene>
<sequence>MELKDFVSETLKEIIAGVKDAQEYARKNGACVNPTDMGIVKGSNAIMRVGNDNITFVQKVDFSLCVTDGSTHGGKAGIEVMDTIKIGEIGSNKSQTVENRVTFSVPLALPPSDNR</sequence>